<comment type="subunit">
    <text evidence="3">Homotrimer.</text>
</comment>
<evidence type="ECO:0000256" key="3">
    <source>
        <dbReference type="ARBA" id="ARBA00011233"/>
    </source>
</evidence>
<dbReference type="GO" id="GO:0016829">
    <property type="term" value="F:lyase activity"/>
    <property type="evidence" value="ECO:0007669"/>
    <property type="project" value="UniProtKB-KW"/>
</dbReference>
<dbReference type="EMBL" id="QGDO01000003">
    <property type="protein sequence ID" value="PWJ41794.1"/>
    <property type="molecule type" value="Genomic_DNA"/>
</dbReference>
<accession>A0A315ZAP9</accession>
<dbReference type="OrthoDB" id="9802667at2"/>
<keyword evidence="4" id="KW-0456">Lyase</keyword>
<evidence type="ECO:0000313" key="6">
    <source>
        <dbReference type="EMBL" id="PWJ41794.1"/>
    </source>
</evidence>
<dbReference type="CDD" id="cd00452">
    <property type="entry name" value="KDPG_aldolase"/>
    <property type="match status" value="1"/>
</dbReference>
<keyword evidence="5" id="KW-0119">Carbohydrate metabolism</keyword>
<dbReference type="Gene3D" id="3.20.20.70">
    <property type="entry name" value="Aldolase class I"/>
    <property type="match status" value="1"/>
</dbReference>
<dbReference type="Proteomes" id="UP000245535">
    <property type="component" value="Unassembled WGS sequence"/>
</dbReference>
<dbReference type="NCBIfam" id="TIGR01182">
    <property type="entry name" value="eda"/>
    <property type="match status" value="1"/>
</dbReference>
<sequence>MSNQGFSWELFEQTPVVGIIRGLSLAQIRKILPLYQESGFFTVEITMNTEGAAELIATLRQEFPSLNIGAGTVCTLDDLQLALAAGAQFIVTPIIAEELFTPCKELNIPIFPGAFSPTEIYKAWQLGASAVKVFPSTALGVGYIKDVLAPLDQIKLLPTGGVTKENISEFLEVGALGVGMGGSLFKKDLLDDLEGLEEHFISIKKQLKRGLLVG</sequence>
<dbReference type="RefSeq" id="WP_109618127.1">
    <property type="nucleotide sequence ID" value="NZ_QGDO01000003.1"/>
</dbReference>
<dbReference type="AlphaFoldDB" id="A0A315ZAP9"/>
<proteinExistence type="inferred from homology"/>
<keyword evidence="7" id="KW-1185">Reference proteome</keyword>
<dbReference type="InterPro" id="IPR013785">
    <property type="entry name" value="Aldolase_TIM"/>
</dbReference>
<reference evidence="6 7" key="1">
    <citation type="submission" date="2018-03" db="EMBL/GenBank/DDBJ databases">
        <title>Genomic Encyclopedia of Archaeal and Bacterial Type Strains, Phase II (KMG-II): from individual species to whole genera.</title>
        <authorList>
            <person name="Goeker M."/>
        </authorList>
    </citation>
    <scope>NUCLEOTIDE SEQUENCE [LARGE SCALE GENOMIC DNA]</scope>
    <source>
        <strain evidence="6 7">DSM 28229</strain>
    </source>
</reference>
<comment type="pathway">
    <text evidence="1">Carbohydrate acid metabolism.</text>
</comment>
<organism evidence="6 7">
    <name type="scientific">Sediminitomix flava</name>
    <dbReference type="NCBI Taxonomy" id="379075"/>
    <lineage>
        <taxon>Bacteria</taxon>
        <taxon>Pseudomonadati</taxon>
        <taxon>Bacteroidota</taxon>
        <taxon>Cytophagia</taxon>
        <taxon>Cytophagales</taxon>
        <taxon>Flammeovirgaceae</taxon>
        <taxon>Sediminitomix</taxon>
    </lineage>
</organism>
<name>A0A315ZAP9_SEDFL</name>
<comment type="similarity">
    <text evidence="2">Belongs to the KHG/KDPG aldolase family.</text>
</comment>
<evidence type="ECO:0000256" key="5">
    <source>
        <dbReference type="ARBA" id="ARBA00023277"/>
    </source>
</evidence>
<evidence type="ECO:0000256" key="4">
    <source>
        <dbReference type="ARBA" id="ARBA00023239"/>
    </source>
</evidence>
<gene>
    <name evidence="6" type="ORF">BC781_10344</name>
</gene>
<evidence type="ECO:0000313" key="7">
    <source>
        <dbReference type="Proteomes" id="UP000245535"/>
    </source>
</evidence>
<dbReference type="Pfam" id="PF01081">
    <property type="entry name" value="Aldolase"/>
    <property type="match status" value="1"/>
</dbReference>
<dbReference type="PANTHER" id="PTHR30246:SF1">
    <property type="entry name" value="2-DEHYDRO-3-DEOXY-6-PHOSPHOGALACTONATE ALDOLASE-RELATED"/>
    <property type="match status" value="1"/>
</dbReference>
<dbReference type="InterPro" id="IPR000887">
    <property type="entry name" value="Aldlse_KDPG_KHG"/>
</dbReference>
<protein>
    <submittedName>
        <fullName evidence="6">2-dehydro-3-deoxyphosphogluconate aldolase/(4S)-4-hydroxy-2-oxoglutarate aldolase</fullName>
    </submittedName>
</protein>
<evidence type="ECO:0000256" key="1">
    <source>
        <dbReference type="ARBA" id="ARBA00004761"/>
    </source>
</evidence>
<dbReference type="PANTHER" id="PTHR30246">
    <property type="entry name" value="2-KETO-3-DEOXY-6-PHOSPHOGLUCONATE ALDOLASE"/>
    <property type="match status" value="1"/>
</dbReference>
<evidence type="ECO:0000256" key="2">
    <source>
        <dbReference type="ARBA" id="ARBA00006906"/>
    </source>
</evidence>
<comment type="caution">
    <text evidence="6">The sequence shown here is derived from an EMBL/GenBank/DDBJ whole genome shotgun (WGS) entry which is preliminary data.</text>
</comment>
<dbReference type="SUPFAM" id="SSF51569">
    <property type="entry name" value="Aldolase"/>
    <property type="match status" value="1"/>
</dbReference>